<evidence type="ECO:0000313" key="8">
    <source>
        <dbReference type="EMBL" id="MBD0379105.1"/>
    </source>
</evidence>
<evidence type="ECO:0000256" key="5">
    <source>
        <dbReference type="SAM" id="Phobius"/>
    </source>
</evidence>
<gene>
    <name evidence="8" type="ORF">ICC18_03065</name>
</gene>
<dbReference type="Pfam" id="PF24961">
    <property type="entry name" value="NfeD_membrane"/>
    <property type="match status" value="1"/>
</dbReference>
<dbReference type="Proteomes" id="UP000650466">
    <property type="component" value="Unassembled WGS sequence"/>
</dbReference>
<protein>
    <submittedName>
        <fullName evidence="8">Nodulation efficiency protein NfeD</fullName>
    </submittedName>
</protein>
<feature type="transmembrane region" description="Helical" evidence="5">
    <location>
        <begin position="32"/>
        <end position="52"/>
    </location>
</feature>
<evidence type="ECO:0000256" key="4">
    <source>
        <dbReference type="ARBA" id="ARBA00023136"/>
    </source>
</evidence>
<dbReference type="EMBL" id="JACVVD010000001">
    <property type="protein sequence ID" value="MBD0379105.1"/>
    <property type="molecule type" value="Genomic_DNA"/>
</dbReference>
<keyword evidence="9" id="KW-1185">Reference proteome</keyword>
<feature type="domain" description="NfeD-like C-terminal" evidence="6">
    <location>
        <begin position="161"/>
        <end position="213"/>
    </location>
</feature>
<dbReference type="GO" id="GO:0005886">
    <property type="term" value="C:plasma membrane"/>
    <property type="evidence" value="ECO:0007669"/>
    <property type="project" value="TreeGrafter"/>
</dbReference>
<dbReference type="InterPro" id="IPR052165">
    <property type="entry name" value="Membrane_assoc_protease"/>
</dbReference>
<dbReference type="InterPro" id="IPR002810">
    <property type="entry name" value="NfeD-like_C"/>
</dbReference>
<accession>A0A926QH43</accession>
<comment type="caution">
    <text evidence="8">The sequence shown here is derived from an EMBL/GenBank/DDBJ whole genome shotgun (WGS) entry which is preliminary data.</text>
</comment>
<dbReference type="AlphaFoldDB" id="A0A926QH43"/>
<dbReference type="RefSeq" id="WP_188172889.1">
    <property type="nucleotide sequence ID" value="NZ_JACVVD010000001.1"/>
</dbReference>
<feature type="transmembrane region" description="Helical" evidence="5">
    <location>
        <begin position="6"/>
        <end position="25"/>
    </location>
</feature>
<evidence type="ECO:0000259" key="6">
    <source>
        <dbReference type="Pfam" id="PF01957"/>
    </source>
</evidence>
<dbReference type="Gene3D" id="2.40.50.140">
    <property type="entry name" value="Nucleic acid-binding proteins"/>
    <property type="match status" value="1"/>
</dbReference>
<feature type="domain" description="NfeD integral membrane" evidence="7">
    <location>
        <begin position="15"/>
        <end position="129"/>
    </location>
</feature>
<comment type="subcellular location">
    <subcellularLocation>
        <location evidence="1">Membrane</location>
        <topology evidence="1">Multi-pass membrane protein</topology>
    </subcellularLocation>
</comment>
<feature type="transmembrane region" description="Helical" evidence="5">
    <location>
        <begin position="109"/>
        <end position="128"/>
    </location>
</feature>
<keyword evidence="2 5" id="KW-0812">Transmembrane</keyword>
<dbReference type="PANTHER" id="PTHR33507">
    <property type="entry name" value="INNER MEMBRANE PROTEIN YBBJ"/>
    <property type="match status" value="1"/>
</dbReference>
<keyword evidence="3 5" id="KW-1133">Transmembrane helix</keyword>
<sequence>MLAEQLSAFLTHPVTATVLLIVGIVGIALELLFFSSGLLAAAGIAGFALYFLGFYLAGFAGFGDLAVFGIGILLLILELVVPSFGILSVLGAICLFGGVMMASSDPKEAAIMLGVALLVAIIAVAFAIKHFKHRGVWNRFILREQLTADKGFISHPDRSFLVGKTGEAITPLRPAGTALLDGERVDVVTDGSFIPTGRAVIVVQVEGTRIVVREYNQTDTKEAMK</sequence>
<reference evidence="8" key="1">
    <citation type="submission" date="2020-09" db="EMBL/GenBank/DDBJ databases">
        <title>Draft Genome Sequence of Paenibacillus sp. WST5.</title>
        <authorList>
            <person name="Bao Z."/>
        </authorList>
    </citation>
    <scope>NUCLEOTIDE SEQUENCE</scope>
    <source>
        <strain evidence="8">WST5</strain>
    </source>
</reference>
<evidence type="ECO:0000259" key="7">
    <source>
        <dbReference type="Pfam" id="PF24961"/>
    </source>
</evidence>
<dbReference type="InterPro" id="IPR056739">
    <property type="entry name" value="NfeD_membrane"/>
</dbReference>
<dbReference type="SUPFAM" id="SSF141322">
    <property type="entry name" value="NfeD domain-like"/>
    <property type="match status" value="1"/>
</dbReference>
<dbReference type="PANTHER" id="PTHR33507:SF3">
    <property type="entry name" value="INNER MEMBRANE PROTEIN YBBJ"/>
    <property type="match status" value="1"/>
</dbReference>
<proteinExistence type="predicted"/>
<feature type="transmembrane region" description="Helical" evidence="5">
    <location>
        <begin position="84"/>
        <end position="103"/>
    </location>
</feature>
<name>A0A926QH43_9BACL</name>
<organism evidence="8 9">
    <name type="scientific">Paenibacillus sedimenti</name>
    <dbReference type="NCBI Taxonomy" id="2770274"/>
    <lineage>
        <taxon>Bacteria</taxon>
        <taxon>Bacillati</taxon>
        <taxon>Bacillota</taxon>
        <taxon>Bacilli</taxon>
        <taxon>Bacillales</taxon>
        <taxon>Paenibacillaceae</taxon>
        <taxon>Paenibacillus</taxon>
    </lineage>
</organism>
<dbReference type="Pfam" id="PF01957">
    <property type="entry name" value="NfeD"/>
    <property type="match status" value="1"/>
</dbReference>
<keyword evidence="4 5" id="KW-0472">Membrane</keyword>
<dbReference type="InterPro" id="IPR012340">
    <property type="entry name" value="NA-bd_OB-fold"/>
</dbReference>
<evidence type="ECO:0000256" key="3">
    <source>
        <dbReference type="ARBA" id="ARBA00022989"/>
    </source>
</evidence>
<evidence type="ECO:0000256" key="1">
    <source>
        <dbReference type="ARBA" id="ARBA00004141"/>
    </source>
</evidence>
<evidence type="ECO:0000313" key="9">
    <source>
        <dbReference type="Proteomes" id="UP000650466"/>
    </source>
</evidence>
<evidence type="ECO:0000256" key="2">
    <source>
        <dbReference type="ARBA" id="ARBA00022692"/>
    </source>
</evidence>